<name>A0AAE0TL64_9BIVA</name>
<keyword evidence="3" id="KW-1185">Reference proteome</keyword>
<evidence type="ECO:0000313" key="3">
    <source>
        <dbReference type="Proteomes" id="UP001195483"/>
    </source>
</evidence>
<reference evidence="2" key="1">
    <citation type="journal article" date="2021" name="Genome Biol. Evol.">
        <title>A High-Quality Reference Genome for a Parasitic Bivalve with Doubly Uniparental Inheritance (Bivalvia: Unionida).</title>
        <authorList>
            <person name="Smith C.H."/>
        </authorList>
    </citation>
    <scope>NUCLEOTIDE SEQUENCE</scope>
    <source>
        <strain evidence="2">CHS0354</strain>
    </source>
</reference>
<dbReference type="AlphaFoldDB" id="A0AAE0TL64"/>
<sequence>MAEKERKRSLGVTSYGHVVRKAESALNPIPSPHTRTSEEGIVRAAPAKGRRQKNLANKIDNRKGLLSP</sequence>
<gene>
    <name evidence="2" type="ORF">CHS0354_032051</name>
</gene>
<feature type="compositionally biased region" description="Basic and acidic residues" evidence="1">
    <location>
        <begin position="59"/>
        <end position="68"/>
    </location>
</feature>
<comment type="caution">
    <text evidence="2">The sequence shown here is derived from an EMBL/GenBank/DDBJ whole genome shotgun (WGS) entry which is preliminary data.</text>
</comment>
<protein>
    <submittedName>
        <fullName evidence="2">Uncharacterized protein</fullName>
    </submittedName>
</protein>
<reference evidence="2" key="2">
    <citation type="journal article" date="2021" name="Genome Biol. Evol.">
        <title>Developing a high-quality reference genome for a parasitic bivalve with doubly uniparental inheritance (Bivalvia: Unionida).</title>
        <authorList>
            <person name="Smith C.H."/>
        </authorList>
    </citation>
    <scope>NUCLEOTIDE SEQUENCE</scope>
    <source>
        <strain evidence="2">CHS0354</strain>
        <tissue evidence="2">Mantle</tissue>
    </source>
</reference>
<dbReference type="EMBL" id="JAEAOA010001901">
    <property type="protein sequence ID" value="KAK3612441.1"/>
    <property type="molecule type" value="Genomic_DNA"/>
</dbReference>
<feature type="region of interest" description="Disordered" evidence="1">
    <location>
        <begin position="46"/>
        <end position="68"/>
    </location>
</feature>
<dbReference type="Proteomes" id="UP001195483">
    <property type="component" value="Unassembled WGS sequence"/>
</dbReference>
<organism evidence="2 3">
    <name type="scientific">Potamilus streckersoni</name>
    <dbReference type="NCBI Taxonomy" id="2493646"/>
    <lineage>
        <taxon>Eukaryota</taxon>
        <taxon>Metazoa</taxon>
        <taxon>Spiralia</taxon>
        <taxon>Lophotrochozoa</taxon>
        <taxon>Mollusca</taxon>
        <taxon>Bivalvia</taxon>
        <taxon>Autobranchia</taxon>
        <taxon>Heteroconchia</taxon>
        <taxon>Palaeoheterodonta</taxon>
        <taxon>Unionida</taxon>
        <taxon>Unionoidea</taxon>
        <taxon>Unionidae</taxon>
        <taxon>Ambleminae</taxon>
        <taxon>Lampsilini</taxon>
        <taxon>Potamilus</taxon>
    </lineage>
</organism>
<accession>A0AAE0TL64</accession>
<reference evidence="2" key="3">
    <citation type="submission" date="2023-05" db="EMBL/GenBank/DDBJ databases">
        <authorList>
            <person name="Smith C.H."/>
        </authorList>
    </citation>
    <scope>NUCLEOTIDE SEQUENCE</scope>
    <source>
        <strain evidence="2">CHS0354</strain>
        <tissue evidence="2">Mantle</tissue>
    </source>
</reference>
<proteinExistence type="predicted"/>
<evidence type="ECO:0000256" key="1">
    <source>
        <dbReference type="SAM" id="MobiDB-lite"/>
    </source>
</evidence>
<evidence type="ECO:0000313" key="2">
    <source>
        <dbReference type="EMBL" id="KAK3612441.1"/>
    </source>
</evidence>